<dbReference type="PANTHER" id="PTHR32463">
    <property type="entry name" value="L-FUCOSE KINASE"/>
    <property type="match status" value="1"/>
</dbReference>
<dbReference type="InterPro" id="IPR013750">
    <property type="entry name" value="GHMP_kinase_C_dom"/>
</dbReference>
<dbReference type="AlphaFoldDB" id="A0A7W9SUI7"/>
<dbReference type="InterPro" id="IPR036554">
    <property type="entry name" value="GHMP_kinase_C_sf"/>
</dbReference>
<keyword evidence="3 8" id="KW-0418">Kinase</keyword>
<dbReference type="SUPFAM" id="SSF55060">
    <property type="entry name" value="GHMP Kinase, C-terminal domain"/>
    <property type="match status" value="1"/>
</dbReference>
<dbReference type="Pfam" id="PF08544">
    <property type="entry name" value="GHMP_kinases_C"/>
    <property type="match status" value="1"/>
</dbReference>
<gene>
    <name evidence="8" type="ORF">HNQ39_004434</name>
</gene>
<evidence type="ECO:0000256" key="5">
    <source>
        <dbReference type="ARBA" id="ARBA00038121"/>
    </source>
</evidence>
<dbReference type="RefSeq" id="WP_184201969.1">
    <property type="nucleotide sequence ID" value="NZ_JACHGW010000004.1"/>
</dbReference>
<name>A0A7W9SUI7_ARMRO</name>
<dbReference type="Pfam" id="PF00288">
    <property type="entry name" value="GHMP_kinases_N"/>
    <property type="match status" value="1"/>
</dbReference>
<dbReference type="InterPro" id="IPR006204">
    <property type="entry name" value="GHMP_kinase_N_dom"/>
</dbReference>
<comment type="caution">
    <text evidence="8">The sequence shown here is derived from an EMBL/GenBank/DDBJ whole genome shotgun (WGS) entry which is preliminary data.</text>
</comment>
<keyword evidence="2" id="KW-0547">Nucleotide-binding</keyword>
<accession>A0A7W9SUI7</accession>
<dbReference type="InterPro" id="IPR052203">
    <property type="entry name" value="GHMP_Kinase-Related"/>
</dbReference>
<keyword evidence="9" id="KW-1185">Reference proteome</keyword>
<evidence type="ECO:0000256" key="4">
    <source>
        <dbReference type="ARBA" id="ARBA00022840"/>
    </source>
</evidence>
<keyword evidence="4" id="KW-0067">ATP-binding</keyword>
<dbReference type="EC" id="2.7.1.168" evidence="8"/>
<sequence>MHLRSHAPARIDFGGAWTDVDLYARDFGGVVFNATINQYVTGEQIVTDEGMQVRYGFSLPTGSGLGTSAALNVCWFGLIGGGSDRRKVAEQAYGLEELLGILGGRQDQYAAAFGGFNLMRFAGGSQVEVEPVALPPETITALEARSVLVYTGTPRLSGNIHESVWGGYRAGRTETVAAFHGLREVGLALPEALKNGNVTEFAALLGRNWTCQKNLDPSVSNPQIEQLFATAQSAGALGGKACGAGGGGCLYFVTEEGQQAAVVDALVTAGARHIPFAFEFDGLRVAAD</sequence>
<evidence type="ECO:0000259" key="6">
    <source>
        <dbReference type="Pfam" id="PF00288"/>
    </source>
</evidence>
<keyword evidence="1 8" id="KW-0808">Transferase</keyword>
<evidence type="ECO:0000313" key="9">
    <source>
        <dbReference type="Proteomes" id="UP000520814"/>
    </source>
</evidence>
<dbReference type="GO" id="GO:0042352">
    <property type="term" value="P:GDP-L-fucose salvage"/>
    <property type="evidence" value="ECO:0007669"/>
    <property type="project" value="TreeGrafter"/>
</dbReference>
<evidence type="ECO:0000256" key="1">
    <source>
        <dbReference type="ARBA" id="ARBA00022679"/>
    </source>
</evidence>
<dbReference type="GO" id="GO:0050201">
    <property type="term" value="F:fucokinase activity"/>
    <property type="evidence" value="ECO:0007669"/>
    <property type="project" value="TreeGrafter"/>
</dbReference>
<dbReference type="GO" id="GO:0005524">
    <property type="term" value="F:ATP binding"/>
    <property type="evidence" value="ECO:0007669"/>
    <property type="project" value="UniProtKB-KW"/>
</dbReference>
<dbReference type="SUPFAM" id="SSF54211">
    <property type="entry name" value="Ribosomal protein S5 domain 2-like"/>
    <property type="match status" value="1"/>
</dbReference>
<evidence type="ECO:0000256" key="2">
    <source>
        <dbReference type="ARBA" id="ARBA00022741"/>
    </source>
</evidence>
<evidence type="ECO:0000256" key="3">
    <source>
        <dbReference type="ARBA" id="ARBA00022777"/>
    </source>
</evidence>
<protein>
    <submittedName>
        <fullName evidence="8">D-glycero-alpha-D-manno-heptose-7-phosphate kinase</fullName>
        <ecNumber evidence="8">2.7.1.168</ecNumber>
    </submittedName>
</protein>
<dbReference type="Gene3D" id="3.30.230.120">
    <property type="match status" value="1"/>
</dbReference>
<dbReference type="PANTHER" id="PTHR32463:SF0">
    <property type="entry name" value="L-FUCOSE KINASE"/>
    <property type="match status" value="1"/>
</dbReference>
<dbReference type="PRINTS" id="PR00959">
    <property type="entry name" value="MEVGALKINASE"/>
</dbReference>
<proteinExistence type="inferred from homology"/>
<dbReference type="Proteomes" id="UP000520814">
    <property type="component" value="Unassembled WGS sequence"/>
</dbReference>
<dbReference type="EMBL" id="JACHGW010000004">
    <property type="protein sequence ID" value="MBB6052613.1"/>
    <property type="molecule type" value="Genomic_DNA"/>
</dbReference>
<evidence type="ECO:0000259" key="7">
    <source>
        <dbReference type="Pfam" id="PF08544"/>
    </source>
</evidence>
<evidence type="ECO:0000313" key="8">
    <source>
        <dbReference type="EMBL" id="MBB6052613.1"/>
    </source>
</evidence>
<comment type="similarity">
    <text evidence="5">Belongs to the GHMP kinase family.</text>
</comment>
<dbReference type="InterPro" id="IPR020568">
    <property type="entry name" value="Ribosomal_Su5_D2-typ_SF"/>
</dbReference>
<reference evidence="8 9" key="1">
    <citation type="submission" date="2020-08" db="EMBL/GenBank/DDBJ databases">
        <title>Genomic Encyclopedia of Type Strains, Phase IV (KMG-IV): sequencing the most valuable type-strain genomes for metagenomic binning, comparative biology and taxonomic classification.</title>
        <authorList>
            <person name="Goeker M."/>
        </authorList>
    </citation>
    <scope>NUCLEOTIDE SEQUENCE [LARGE SCALE GENOMIC DNA]</scope>
    <source>
        <strain evidence="8 9">DSM 23562</strain>
    </source>
</reference>
<organism evidence="8 9">
    <name type="scientific">Armatimonas rosea</name>
    <dbReference type="NCBI Taxonomy" id="685828"/>
    <lineage>
        <taxon>Bacteria</taxon>
        <taxon>Bacillati</taxon>
        <taxon>Armatimonadota</taxon>
        <taxon>Armatimonadia</taxon>
        <taxon>Armatimonadales</taxon>
        <taxon>Armatimonadaceae</taxon>
        <taxon>Armatimonas</taxon>
    </lineage>
</organism>
<feature type="domain" description="GHMP kinase C-terminal" evidence="7">
    <location>
        <begin position="191"/>
        <end position="267"/>
    </location>
</feature>
<feature type="domain" description="GHMP kinase N-terminal" evidence="6">
    <location>
        <begin position="49"/>
        <end position="115"/>
    </location>
</feature>